<dbReference type="InterPro" id="IPR029479">
    <property type="entry name" value="Nitroreductase"/>
</dbReference>
<dbReference type="Pfam" id="PF00881">
    <property type="entry name" value="Nitroreductase"/>
    <property type="match status" value="2"/>
</dbReference>
<dbReference type="Proteomes" id="UP000448177">
    <property type="component" value="Unassembled WGS sequence"/>
</dbReference>
<proteinExistence type="inferred from homology"/>
<dbReference type="SUPFAM" id="SSF55469">
    <property type="entry name" value="FMN-dependent nitroreductase-like"/>
    <property type="match status" value="1"/>
</dbReference>
<dbReference type="PANTHER" id="PTHR43673">
    <property type="entry name" value="NAD(P)H NITROREDUCTASE YDGI-RELATED"/>
    <property type="match status" value="1"/>
</dbReference>
<keyword evidence="5" id="KW-0560">Oxidoreductase</keyword>
<evidence type="ECO:0000259" key="6">
    <source>
        <dbReference type="Pfam" id="PF00881"/>
    </source>
</evidence>
<comment type="cofactor">
    <cofactor evidence="1">
        <name>FMN</name>
        <dbReference type="ChEBI" id="CHEBI:58210"/>
    </cofactor>
</comment>
<reference evidence="7 8" key="1">
    <citation type="journal article" date="2019" name="Nat. Med.">
        <title>A library of human gut bacterial isolates paired with longitudinal multiomics data enables mechanistic microbiome research.</title>
        <authorList>
            <person name="Poyet M."/>
            <person name="Groussin M."/>
            <person name="Gibbons S.M."/>
            <person name="Avila-Pacheco J."/>
            <person name="Jiang X."/>
            <person name="Kearney S.M."/>
            <person name="Perrotta A.R."/>
            <person name="Berdy B."/>
            <person name="Zhao S."/>
            <person name="Lieberman T.D."/>
            <person name="Swanson P.K."/>
            <person name="Smith M."/>
            <person name="Roesemann S."/>
            <person name="Alexander J.E."/>
            <person name="Rich S.A."/>
            <person name="Livny J."/>
            <person name="Vlamakis H."/>
            <person name="Clish C."/>
            <person name="Bullock K."/>
            <person name="Deik A."/>
            <person name="Scott J."/>
            <person name="Pierce K.A."/>
            <person name="Xavier R.J."/>
            <person name="Alm E.J."/>
        </authorList>
    </citation>
    <scope>NUCLEOTIDE SEQUENCE [LARGE SCALE GENOMIC DNA]</scope>
    <source>
        <strain evidence="7 8">BIOML-A1</strain>
    </source>
</reference>
<dbReference type="GO" id="GO:0016491">
    <property type="term" value="F:oxidoreductase activity"/>
    <property type="evidence" value="ECO:0007669"/>
    <property type="project" value="UniProtKB-KW"/>
</dbReference>
<dbReference type="RefSeq" id="WP_155205033.1">
    <property type="nucleotide sequence ID" value="NZ_WNAF01000013.1"/>
</dbReference>
<keyword evidence="8" id="KW-1185">Reference proteome</keyword>
<protein>
    <submittedName>
        <fullName evidence="7">Diguanylate cyclase</fullName>
    </submittedName>
</protein>
<keyword evidence="4" id="KW-0288">FMN</keyword>
<evidence type="ECO:0000313" key="8">
    <source>
        <dbReference type="Proteomes" id="UP000448177"/>
    </source>
</evidence>
<dbReference type="InterPro" id="IPR000415">
    <property type="entry name" value="Nitroreductase-like"/>
</dbReference>
<dbReference type="Gene3D" id="3.40.109.10">
    <property type="entry name" value="NADH Oxidase"/>
    <property type="match status" value="1"/>
</dbReference>
<evidence type="ECO:0000313" key="7">
    <source>
        <dbReference type="EMBL" id="MTR77800.1"/>
    </source>
</evidence>
<sequence>MKQVETTREAMINRRSVRKYKTDMIPRDIIERIVEAGTYAANGRGHQASIILAVTNKELRDKLSEMNRKIGGWDEGFDPFYGAPVVLVVLAEKDWPTHVYDGSLVMGNLMLAAHTEGIGSCWIHRAKEEFESGEGKQILSDLGVTGEYEGIGHCVLGYPDEETAEAKPRKDDYVFWVE</sequence>
<dbReference type="PANTHER" id="PTHR43673:SF2">
    <property type="entry name" value="NITROREDUCTASE"/>
    <property type="match status" value="1"/>
</dbReference>
<evidence type="ECO:0000256" key="1">
    <source>
        <dbReference type="ARBA" id="ARBA00001917"/>
    </source>
</evidence>
<dbReference type="CDD" id="cd02136">
    <property type="entry name" value="PnbA_NfnB-like"/>
    <property type="match status" value="1"/>
</dbReference>
<keyword evidence="3" id="KW-0285">Flavoprotein</keyword>
<feature type="domain" description="Nitroreductase" evidence="6">
    <location>
        <begin position="79"/>
        <end position="158"/>
    </location>
</feature>
<evidence type="ECO:0000256" key="4">
    <source>
        <dbReference type="ARBA" id="ARBA00022643"/>
    </source>
</evidence>
<accession>A0A844KIX7</accession>
<evidence type="ECO:0000256" key="3">
    <source>
        <dbReference type="ARBA" id="ARBA00022630"/>
    </source>
</evidence>
<evidence type="ECO:0000256" key="5">
    <source>
        <dbReference type="ARBA" id="ARBA00023002"/>
    </source>
</evidence>
<evidence type="ECO:0000256" key="2">
    <source>
        <dbReference type="ARBA" id="ARBA00007118"/>
    </source>
</evidence>
<organism evidence="7 8">
    <name type="scientific">Mediterraneibacter faecis</name>
    <dbReference type="NCBI Taxonomy" id="592978"/>
    <lineage>
        <taxon>Bacteria</taxon>
        <taxon>Bacillati</taxon>
        <taxon>Bacillota</taxon>
        <taxon>Clostridia</taxon>
        <taxon>Lachnospirales</taxon>
        <taxon>Lachnospiraceae</taxon>
        <taxon>Mediterraneibacter</taxon>
    </lineage>
</organism>
<name>A0A844KIX7_9FIRM</name>
<feature type="domain" description="Nitroreductase" evidence="6">
    <location>
        <begin position="13"/>
        <end position="66"/>
    </location>
</feature>
<gene>
    <name evidence="7" type="ORF">GMD21_14295</name>
</gene>
<comment type="caution">
    <text evidence="7">The sequence shown here is derived from an EMBL/GenBank/DDBJ whole genome shotgun (WGS) entry which is preliminary data.</text>
</comment>
<dbReference type="EMBL" id="WNAF01000013">
    <property type="protein sequence ID" value="MTR77800.1"/>
    <property type="molecule type" value="Genomic_DNA"/>
</dbReference>
<dbReference type="AlphaFoldDB" id="A0A844KIX7"/>
<comment type="similarity">
    <text evidence="2">Belongs to the nitroreductase family.</text>
</comment>